<dbReference type="EMBL" id="JBBPBK010000284">
    <property type="protein sequence ID" value="KAK9265899.1"/>
    <property type="molecule type" value="Genomic_DNA"/>
</dbReference>
<comment type="caution">
    <text evidence="10">The sequence shown here is derived from an EMBL/GenBank/DDBJ whole genome shotgun (WGS) entry which is preliminary data.</text>
</comment>
<evidence type="ECO:0000256" key="4">
    <source>
        <dbReference type="ARBA" id="ARBA00022729"/>
    </source>
</evidence>
<dbReference type="SUPFAM" id="SSF52058">
    <property type="entry name" value="L domain-like"/>
    <property type="match status" value="1"/>
</dbReference>
<dbReference type="InterPro" id="IPR046956">
    <property type="entry name" value="RLP23-like"/>
</dbReference>
<reference evidence="10 11" key="1">
    <citation type="journal article" date="2024" name="Plant J.">
        <title>Genome sequences and population genomics reveal climatic adaptation and genomic divergence between two closely related sweetgum species.</title>
        <authorList>
            <person name="Xu W.Q."/>
            <person name="Ren C.Q."/>
            <person name="Zhang X.Y."/>
            <person name="Comes H.P."/>
            <person name="Liu X.H."/>
            <person name="Li Y.G."/>
            <person name="Kettle C.J."/>
            <person name="Jalonen R."/>
            <person name="Gaisberger H."/>
            <person name="Ma Y.Z."/>
            <person name="Qiu Y.X."/>
        </authorList>
    </citation>
    <scope>NUCLEOTIDE SEQUENCE [LARGE SCALE GENOMIC DNA]</scope>
    <source>
        <strain evidence="10">Hangzhou</strain>
    </source>
</reference>
<dbReference type="Gene3D" id="3.80.10.10">
    <property type="entry name" value="Ribonuclease Inhibitor"/>
    <property type="match status" value="2"/>
</dbReference>
<keyword evidence="3" id="KW-0812">Transmembrane</keyword>
<keyword evidence="7" id="KW-0472">Membrane</keyword>
<feature type="domain" description="Leucine-rich repeat-containing N-terminal plant-type" evidence="9">
    <location>
        <begin position="18"/>
        <end position="69"/>
    </location>
</feature>
<dbReference type="InterPro" id="IPR013210">
    <property type="entry name" value="LRR_N_plant-typ"/>
</dbReference>
<evidence type="ECO:0000313" key="11">
    <source>
        <dbReference type="Proteomes" id="UP001415857"/>
    </source>
</evidence>
<accession>A0AAP0N717</accession>
<keyword evidence="4" id="KW-0732">Signal</keyword>
<keyword evidence="8" id="KW-0325">Glycoprotein</keyword>
<dbReference type="InterPro" id="IPR032675">
    <property type="entry name" value="LRR_dom_sf"/>
</dbReference>
<evidence type="ECO:0000256" key="1">
    <source>
        <dbReference type="ARBA" id="ARBA00004479"/>
    </source>
</evidence>
<dbReference type="Pfam" id="PF13855">
    <property type="entry name" value="LRR_8"/>
    <property type="match status" value="1"/>
</dbReference>
<sequence>MSTASSSAASIRPLCRDDDESSALSQFNQSFVISDNQDVSGDPSAYLKTASWKLGDSSDCCSWDGVECDDETGHVIGLDLSSSFLYGSINSSSSLFRLVHLQKLSLADNNFNYSQIPSVFGHLSRLTYINLSYSEFSGQIPSKIFQLSKLISLDLSGNVSSFSELTLLKLEKEPNLNSLLRNLTNLKELNLGLVNISSEILDILANKTSLESLRLRECGLHGEFPMAIFQLPNLQVLDVRSNPYLTGYFPEFNKSSPLKLLKVAETGFFGKLPDSIGNLTHLTRLDISRSHFYGPFPRSISRLRILNILLPITIT</sequence>
<evidence type="ECO:0000259" key="9">
    <source>
        <dbReference type="Pfam" id="PF08263"/>
    </source>
</evidence>
<gene>
    <name evidence="10" type="ORF">L1049_012452</name>
</gene>
<keyword evidence="11" id="KW-1185">Reference proteome</keyword>
<keyword evidence="2" id="KW-0433">Leucine-rich repeat</keyword>
<evidence type="ECO:0000256" key="2">
    <source>
        <dbReference type="ARBA" id="ARBA00022614"/>
    </source>
</evidence>
<dbReference type="GO" id="GO:0016020">
    <property type="term" value="C:membrane"/>
    <property type="evidence" value="ECO:0007669"/>
    <property type="project" value="UniProtKB-SubCell"/>
</dbReference>
<name>A0AAP0N717_LIQFO</name>
<evidence type="ECO:0000256" key="7">
    <source>
        <dbReference type="ARBA" id="ARBA00023136"/>
    </source>
</evidence>
<keyword evidence="6" id="KW-1133">Transmembrane helix</keyword>
<evidence type="ECO:0000256" key="6">
    <source>
        <dbReference type="ARBA" id="ARBA00022989"/>
    </source>
</evidence>
<proteinExistence type="predicted"/>
<dbReference type="PANTHER" id="PTHR48061">
    <property type="entry name" value="LEUCINE-RICH REPEAT RECEPTOR PROTEIN KINASE EMS1-LIKE-RELATED"/>
    <property type="match status" value="1"/>
</dbReference>
<evidence type="ECO:0000256" key="8">
    <source>
        <dbReference type="ARBA" id="ARBA00023180"/>
    </source>
</evidence>
<protein>
    <recommendedName>
        <fullName evidence="9">Leucine-rich repeat-containing N-terminal plant-type domain-containing protein</fullName>
    </recommendedName>
</protein>
<keyword evidence="5" id="KW-0677">Repeat</keyword>
<evidence type="ECO:0000256" key="5">
    <source>
        <dbReference type="ARBA" id="ARBA00022737"/>
    </source>
</evidence>
<dbReference type="Pfam" id="PF08263">
    <property type="entry name" value="LRRNT_2"/>
    <property type="match status" value="1"/>
</dbReference>
<organism evidence="10 11">
    <name type="scientific">Liquidambar formosana</name>
    <name type="common">Formosan gum</name>
    <dbReference type="NCBI Taxonomy" id="63359"/>
    <lineage>
        <taxon>Eukaryota</taxon>
        <taxon>Viridiplantae</taxon>
        <taxon>Streptophyta</taxon>
        <taxon>Embryophyta</taxon>
        <taxon>Tracheophyta</taxon>
        <taxon>Spermatophyta</taxon>
        <taxon>Magnoliopsida</taxon>
        <taxon>eudicotyledons</taxon>
        <taxon>Gunneridae</taxon>
        <taxon>Pentapetalae</taxon>
        <taxon>Saxifragales</taxon>
        <taxon>Altingiaceae</taxon>
        <taxon>Liquidambar</taxon>
    </lineage>
</organism>
<dbReference type="PANTHER" id="PTHR48061:SF12">
    <property type="entry name" value="DISEASE RESISTANCE LIKE PROTEIN"/>
    <property type="match status" value="1"/>
</dbReference>
<comment type="subcellular location">
    <subcellularLocation>
        <location evidence="1">Membrane</location>
        <topology evidence="1">Single-pass type I membrane protein</topology>
    </subcellularLocation>
</comment>
<evidence type="ECO:0000256" key="3">
    <source>
        <dbReference type="ARBA" id="ARBA00022692"/>
    </source>
</evidence>
<evidence type="ECO:0000313" key="10">
    <source>
        <dbReference type="EMBL" id="KAK9265899.1"/>
    </source>
</evidence>
<dbReference type="InterPro" id="IPR001611">
    <property type="entry name" value="Leu-rich_rpt"/>
</dbReference>
<dbReference type="AlphaFoldDB" id="A0AAP0N717"/>
<dbReference type="Proteomes" id="UP001415857">
    <property type="component" value="Unassembled WGS sequence"/>
</dbReference>